<dbReference type="InterPro" id="IPR036047">
    <property type="entry name" value="F-box-like_dom_sf"/>
</dbReference>
<dbReference type="AlphaFoldDB" id="A0AAD6WP03"/>
<gene>
    <name evidence="1" type="ORF">C8F04DRAFT_390998</name>
</gene>
<comment type="caution">
    <text evidence="1">The sequence shown here is derived from an EMBL/GenBank/DDBJ whole genome shotgun (WGS) entry which is preliminary data.</text>
</comment>
<name>A0AAD6WP03_9AGAR</name>
<proteinExistence type="predicted"/>
<sequence length="319" mass="35863">MSLYSTWGTILNTFNPENPRHRALHADMMSHPNAEDTIMVLYYLVSPIRRLPPQVLERIFSFSIVDAQFDLDTSEMPWVLTYICSSWRRVAISTPQLWRKIDISFGHWSPSSNLLHLLNLFLQRSSDCPIDVTVQSDVDSDSHTALEMLMAASHRWEDAWLDLPLALLASLGPIKGHLAQLHTLEVLPCVTPDDSDKHLILDAFQIAPELAEVGIACERNVTVLLPWDQLESYASTSDSLPRLIHSLNGMRNLVICVIKPIYYINEHPSPIQINLPQLSALVIEGGHPCPNGFRGTLLHSFIVPLVGALQNRMVQGRSL</sequence>
<accession>A0AAD6WP03</accession>
<organism evidence="1 2">
    <name type="scientific">Mycena alexandri</name>
    <dbReference type="NCBI Taxonomy" id="1745969"/>
    <lineage>
        <taxon>Eukaryota</taxon>
        <taxon>Fungi</taxon>
        <taxon>Dikarya</taxon>
        <taxon>Basidiomycota</taxon>
        <taxon>Agaricomycotina</taxon>
        <taxon>Agaricomycetes</taxon>
        <taxon>Agaricomycetidae</taxon>
        <taxon>Agaricales</taxon>
        <taxon>Marasmiineae</taxon>
        <taxon>Mycenaceae</taxon>
        <taxon>Mycena</taxon>
    </lineage>
</organism>
<dbReference type="EMBL" id="JARJCM010000342">
    <property type="protein sequence ID" value="KAJ7018396.1"/>
    <property type="molecule type" value="Genomic_DNA"/>
</dbReference>
<dbReference type="Proteomes" id="UP001218188">
    <property type="component" value="Unassembled WGS sequence"/>
</dbReference>
<evidence type="ECO:0000313" key="2">
    <source>
        <dbReference type="Proteomes" id="UP001218188"/>
    </source>
</evidence>
<keyword evidence="2" id="KW-1185">Reference proteome</keyword>
<evidence type="ECO:0008006" key="3">
    <source>
        <dbReference type="Google" id="ProtNLM"/>
    </source>
</evidence>
<evidence type="ECO:0000313" key="1">
    <source>
        <dbReference type="EMBL" id="KAJ7018396.1"/>
    </source>
</evidence>
<dbReference type="SUPFAM" id="SSF81383">
    <property type="entry name" value="F-box domain"/>
    <property type="match status" value="1"/>
</dbReference>
<dbReference type="Gene3D" id="1.20.1280.50">
    <property type="match status" value="1"/>
</dbReference>
<reference evidence="1" key="1">
    <citation type="submission" date="2023-03" db="EMBL/GenBank/DDBJ databases">
        <title>Massive genome expansion in bonnet fungi (Mycena s.s.) driven by repeated elements and novel gene families across ecological guilds.</title>
        <authorList>
            <consortium name="Lawrence Berkeley National Laboratory"/>
            <person name="Harder C.B."/>
            <person name="Miyauchi S."/>
            <person name="Viragh M."/>
            <person name="Kuo A."/>
            <person name="Thoen E."/>
            <person name="Andreopoulos B."/>
            <person name="Lu D."/>
            <person name="Skrede I."/>
            <person name="Drula E."/>
            <person name="Henrissat B."/>
            <person name="Morin E."/>
            <person name="Kohler A."/>
            <person name="Barry K."/>
            <person name="LaButti K."/>
            <person name="Morin E."/>
            <person name="Salamov A."/>
            <person name="Lipzen A."/>
            <person name="Mereny Z."/>
            <person name="Hegedus B."/>
            <person name="Baldrian P."/>
            <person name="Stursova M."/>
            <person name="Weitz H."/>
            <person name="Taylor A."/>
            <person name="Grigoriev I.V."/>
            <person name="Nagy L.G."/>
            <person name="Martin F."/>
            <person name="Kauserud H."/>
        </authorList>
    </citation>
    <scope>NUCLEOTIDE SEQUENCE</scope>
    <source>
        <strain evidence="1">CBHHK200</strain>
    </source>
</reference>
<protein>
    <recommendedName>
        <fullName evidence="3">F-box domain-containing protein</fullName>
    </recommendedName>
</protein>